<organism evidence="2 3">
    <name type="scientific">Durusdinium trenchii</name>
    <dbReference type="NCBI Taxonomy" id="1381693"/>
    <lineage>
        <taxon>Eukaryota</taxon>
        <taxon>Sar</taxon>
        <taxon>Alveolata</taxon>
        <taxon>Dinophyceae</taxon>
        <taxon>Suessiales</taxon>
        <taxon>Symbiodiniaceae</taxon>
        <taxon>Durusdinium</taxon>
    </lineage>
</organism>
<comment type="caution">
    <text evidence="2">The sequence shown here is derived from an EMBL/GenBank/DDBJ whole genome shotgun (WGS) entry which is preliminary data.</text>
</comment>
<accession>A0ABP0PFB8</accession>
<evidence type="ECO:0000313" key="3">
    <source>
        <dbReference type="Proteomes" id="UP001642484"/>
    </source>
</evidence>
<keyword evidence="3" id="KW-1185">Reference proteome</keyword>
<dbReference type="Proteomes" id="UP001642484">
    <property type="component" value="Unassembled WGS sequence"/>
</dbReference>
<reference evidence="2 3" key="1">
    <citation type="submission" date="2024-02" db="EMBL/GenBank/DDBJ databases">
        <authorList>
            <person name="Chen Y."/>
            <person name="Shah S."/>
            <person name="Dougan E. K."/>
            <person name="Thang M."/>
            <person name="Chan C."/>
        </authorList>
    </citation>
    <scope>NUCLEOTIDE SEQUENCE [LARGE SCALE GENOMIC DNA]</scope>
</reference>
<feature type="compositionally biased region" description="Basic and acidic residues" evidence="1">
    <location>
        <begin position="1"/>
        <end position="14"/>
    </location>
</feature>
<feature type="region of interest" description="Disordered" evidence="1">
    <location>
        <begin position="159"/>
        <end position="185"/>
    </location>
</feature>
<gene>
    <name evidence="2" type="ORF">CCMP2556_LOCUS36792</name>
</gene>
<dbReference type="EMBL" id="CAXAMN010023029">
    <property type="protein sequence ID" value="CAK9074713.1"/>
    <property type="molecule type" value="Genomic_DNA"/>
</dbReference>
<sequence>MADRRKLRQAQRERLRNHHAGVALQGRPQSRTSSSSVADVAALELPTSEAQALKLRAFRVDLEARGLVGGLTLEEQAALEPVEVSRVWLESGWTRSLVACLELAPEASAEKLPVQLKRPDEAGRLGGFSFRFLSMMEGMCDQALIRIFGTRAAGALPSSTQAAPARGAVGELLTAPGQGGSKKEG</sequence>
<evidence type="ECO:0000256" key="1">
    <source>
        <dbReference type="SAM" id="MobiDB-lite"/>
    </source>
</evidence>
<feature type="region of interest" description="Disordered" evidence="1">
    <location>
        <begin position="1"/>
        <end position="35"/>
    </location>
</feature>
<evidence type="ECO:0000313" key="2">
    <source>
        <dbReference type="EMBL" id="CAK9074713.1"/>
    </source>
</evidence>
<proteinExistence type="predicted"/>
<protein>
    <submittedName>
        <fullName evidence="2">Uncharacterized protein</fullName>
    </submittedName>
</protein>
<name>A0ABP0PFB8_9DINO</name>